<dbReference type="InterPro" id="IPR004839">
    <property type="entry name" value="Aminotransferase_I/II_large"/>
</dbReference>
<gene>
    <name evidence="6" type="ORF">ACEZDE_32930</name>
</gene>
<evidence type="ECO:0000256" key="4">
    <source>
        <dbReference type="ARBA" id="ARBA00022898"/>
    </source>
</evidence>
<evidence type="ECO:0000256" key="2">
    <source>
        <dbReference type="ARBA" id="ARBA00022576"/>
    </source>
</evidence>
<evidence type="ECO:0000259" key="5">
    <source>
        <dbReference type="Pfam" id="PF00155"/>
    </source>
</evidence>
<name>A0ABV6W602_9ACTN</name>
<dbReference type="Gene3D" id="3.90.1150.10">
    <property type="entry name" value="Aspartate Aminotransferase, domain 1"/>
    <property type="match status" value="1"/>
</dbReference>
<accession>A0ABV6W602</accession>
<evidence type="ECO:0000313" key="7">
    <source>
        <dbReference type="Proteomes" id="UP001592531"/>
    </source>
</evidence>
<dbReference type="PANTHER" id="PTHR42790:SF19">
    <property type="entry name" value="KYNURENINE_ALPHA-AMINOADIPATE AMINOTRANSFERASE, MITOCHONDRIAL"/>
    <property type="match status" value="1"/>
</dbReference>
<dbReference type="InterPro" id="IPR050859">
    <property type="entry name" value="Class-I_PLP-dep_aminotransf"/>
</dbReference>
<feature type="domain" description="Aminotransferase class I/classII large" evidence="5">
    <location>
        <begin position="86"/>
        <end position="434"/>
    </location>
</feature>
<dbReference type="InterPro" id="IPR015421">
    <property type="entry name" value="PyrdxlP-dep_Trfase_major"/>
</dbReference>
<proteinExistence type="predicted"/>
<dbReference type="CDD" id="cd00609">
    <property type="entry name" value="AAT_like"/>
    <property type="match status" value="1"/>
</dbReference>
<organism evidence="6 7">
    <name type="scientific">Streptacidiphilus cavernicola</name>
    <dbReference type="NCBI Taxonomy" id="3342716"/>
    <lineage>
        <taxon>Bacteria</taxon>
        <taxon>Bacillati</taxon>
        <taxon>Actinomycetota</taxon>
        <taxon>Actinomycetes</taxon>
        <taxon>Kitasatosporales</taxon>
        <taxon>Streptomycetaceae</taxon>
        <taxon>Streptacidiphilus</taxon>
    </lineage>
</organism>
<keyword evidence="2 6" id="KW-0032">Aminotransferase</keyword>
<dbReference type="EMBL" id="JBHFAB010000040">
    <property type="protein sequence ID" value="MFC1421411.1"/>
    <property type="molecule type" value="Genomic_DNA"/>
</dbReference>
<dbReference type="Pfam" id="PF00155">
    <property type="entry name" value="Aminotran_1_2"/>
    <property type="match status" value="1"/>
</dbReference>
<dbReference type="RefSeq" id="WP_380544586.1">
    <property type="nucleotide sequence ID" value="NZ_JBHFAB010000040.1"/>
</dbReference>
<reference evidence="6 7" key="1">
    <citation type="submission" date="2024-09" db="EMBL/GenBank/DDBJ databases">
        <authorList>
            <person name="Lee S.D."/>
        </authorList>
    </citation>
    <scope>NUCLEOTIDE SEQUENCE [LARGE SCALE GENOMIC DNA]</scope>
    <source>
        <strain evidence="6 7">N8-3</strain>
    </source>
</reference>
<dbReference type="Proteomes" id="UP001592531">
    <property type="component" value="Unassembled WGS sequence"/>
</dbReference>
<dbReference type="SUPFAM" id="SSF53383">
    <property type="entry name" value="PLP-dependent transferases"/>
    <property type="match status" value="1"/>
</dbReference>
<keyword evidence="7" id="KW-1185">Reference proteome</keyword>
<dbReference type="PANTHER" id="PTHR42790">
    <property type="entry name" value="AMINOTRANSFERASE"/>
    <property type="match status" value="1"/>
</dbReference>
<evidence type="ECO:0000256" key="1">
    <source>
        <dbReference type="ARBA" id="ARBA00001933"/>
    </source>
</evidence>
<evidence type="ECO:0000256" key="3">
    <source>
        <dbReference type="ARBA" id="ARBA00022679"/>
    </source>
</evidence>
<comment type="cofactor">
    <cofactor evidence="1">
        <name>pyridoxal 5'-phosphate</name>
        <dbReference type="ChEBI" id="CHEBI:597326"/>
    </cofactor>
</comment>
<comment type="caution">
    <text evidence="6">The sequence shown here is derived from an EMBL/GenBank/DDBJ whole genome shotgun (WGS) entry which is preliminary data.</text>
</comment>
<keyword evidence="3" id="KW-0808">Transferase</keyword>
<dbReference type="Gene3D" id="3.40.640.10">
    <property type="entry name" value="Type I PLP-dependent aspartate aminotransferase-like (Major domain)"/>
    <property type="match status" value="1"/>
</dbReference>
<protein>
    <submittedName>
        <fullName evidence="6">PLP-dependent aminotransferase family protein</fullName>
    </submittedName>
</protein>
<dbReference type="GO" id="GO:0008483">
    <property type="term" value="F:transaminase activity"/>
    <property type="evidence" value="ECO:0007669"/>
    <property type="project" value="UniProtKB-KW"/>
</dbReference>
<sequence length="486" mass="52886">MPATATPPGTAPAALDRTTLHAALADPVLASMNFLNEVMGRFPEAISFAPGAPHTSFYDEIDVARHLASFTEHLRRTRGLRPDQARDRLFQYGPAAGEINDLVARQLRLDEGIAVPPRSVVVTVGCQEGMFLALRALHATAEDVLVVADPCYVGIVGAARLLGIEVRTVDQADGTLDPRELRRVCAQIRAEGKRPRTFYLVPDFANPTGARIDLATRKQLLDLAQEQDLLVLEDNPYGFTAAAGSELPTMKLLDQQRRVLYLGTYAKVCMPGARVGFVVADQEVRGPDGSTRLLAEELTAIKSMITVNTSPISQAVIGGIIVEQGGSLKKLIQHKAAFYQRNLQVLLGALERHFPARLRPRVGIDWLAPDGGFFLVMNVPFTADQAALEVSARDFGVLWTPMSQFYAGPGGEQQIRLSFSYLDQARIEEGIDRLAAFLRSRLEPQDRLALPPAPAPLLSRALESAPELFAEIFGAGLRTARLPQGA</sequence>
<dbReference type="InterPro" id="IPR015424">
    <property type="entry name" value="PyrdxlP-dep_Trfase"/>
</dbReference>
<keyword evidence="4" id="KW-0663">Pyridoxal phosphate</keyword>
<dbReference type="InterPro" id="IPR015422">
    <property type="entry name" value="PyrdxlP-dep_Trfase_small"/>
</dbReference>
<evidence type="ECO:0000313" key="6">
    <source>
        <dbReference type="EMBL" id="MFC1421411.1"/>
    </source>
</evidence>